<keyword evidence="4" id="KW-1185">Reference proteome</keyword>
<dbReference type="Proteomes" id="UP000193719">
    <property type="component" value="Unassembled WGS sequence"/>
</dbReference>
<name>A0A1Y1UQS5_9FUNG</name>
<protein>
    <submittedName>
        <fullName evidence="3">Uncharacterized protein</fullName>
    </submittedName>
</protein>
<comment type="caution">
    <text evidence="3">The sequence shown here is derived from an EMBL/GenBank/DDBJ whole genome shotgun (WGS) entry which is preliminary data.</text>
</comment>
<feature type="transmembrane region" description="Helical" evidence="1">
    <location>
        <begin position="184"/>
        <end position="206"/>
    </location>
</feature>
<sequence>MWNNIFLISISFLYNIVSVKAEPEDSNILYATTSIITCIIYAIIIFLIKEFMILLNHHSSKNNIDFRSDSITSSDISTSSLIRKYESIKDIEPTVPPNLKAYISQQQWLDQIEIIKYNNKHYNSFFSFHPLFFPVVSGIVKFAQYIINDCAWKSYLNEKVVNNANIAELQNIQEQYSKNVGENVINKLCLILVMEDIVCFIMYYWFSKYMVKKNHASFTSRFIQSNEKLKNEDIPIVWVLDWEPPEYNLFGKNVLSNFILLIMKI</sequence>
<evidence type="ECO:0000256" key="1">
    <source>
        <dbReference type="SAM" id="Phobius"/>
    </source>
</evidence>
<reference evidence="3 4" key="2">
    <citation type="submission" date="2016-08" db="EMBL/GenBank/DDBJ databases">
        <title>Pervasive Adenine N6-methylation of Active Genes in Fungi.</title>
        <authorList>
            <consortium name="DOE Joint Genome Institute"/>
            <person name="Mondo S.J."/>
            <person name="Dannebaum R.O."/>
            <person name="Kuo R.C."/>
            <person name="Labutti K."/>
            <person name="Haridas S."/>
            <person name="Kuo A."/>
            <person name="Salamov A."/>
            <person name="Ahrendt S.R."/>
            <person name="Lipzen A."/>
            <person name="Sullivan W."/>
            <person name="Andreopoulos W.B."/>
            <person name="Clum A."/>
            <person name="Lindquist E."/>
            <person name="Daum C."/>
            <person name="Ramamoorthy G.K."/>
            <person name="Gryganskyi A."/>
            <person name="Culley D."/>
            <person name="Magnuson J.K."/>
            <person name="James T.Y."/>
            <person name="O'Malley M.A."/>
            <person name="Stajich J.E."/>
            <person name="Spatafora J.W."/>
            <person name="Visel A."/>
            <person name="Grigoriev I.V."/>
        </authorList>
    </citation>
    <scope>NUCLEOTIDE SEQUENCE [LARGE SCALE GENOMIC DNA]</scope>
    <source>
        <strain evidence="4">finn</strain>
    </source>
</reference>
<gene>
    <name evidence="3" type="ORF">BCR36DRAFT_189779</name>
</gene>
<accession>A0A1Y1UQS5</accession>
<keyword evidence="1" id="KW-0472">Membrane</keyword>
<evidence type="ECO:0000313" key="4">
    <source>
        <dbReference type="Proteomes" id="UP000193719"/>
    </source>
</evidence>
<reference evidence="3 4" key="1">
    <citation type="submission" date="2016-08" db="EMBL/GenBank/DDBJ databases">
        <title>Genomes of anaerobic fungi encode conserved fungal cellulosomes for biomass hydrolysis.</title>
        <authorList>
            <consortium name="DOE Joint Genome Institute"/>
            <person name="Haitjema C.H."/>
            <person name="Gilmore S.P."/>
            <person name="Henske J.K."/>
            <person name="Solomon K.V."/>
            <person name="De Groot R."/>
            <person name="Kuo A."/>
            <person name="Mondo S.J."/>
            <person name="Salamov A.A."/>
            <person name="Labutti K."/>
            <person name="Zhao Z."/>
            <person name="Chiniquy J."/>
            <person name="Barry K."/>
            <person name="Brewer H.M."/>
            <person name="Purvine S.O."/>
            <person name="Wright A.T."/>
            <person name="Boxma B."/>
            <person name="Van Alen T."/>
            <person name="Hackstein J.H."/>
            <person name="Baker S.E."/>
            <person name="Grigoriev I.V."/>
            <person name="O'Malley M.A."/>
        </authorList>
    </citation>
    <scope>NUCLEOTIDE SEQUENCE [LARGE SCALE GENOMIC DNA]</scope>
    <source>
        <strain evidence="4">finn</strain>
    </source>
</reference>
<feature type="chain" id="PRO_5010990114" evidence="2">
    <location>
        <begin position="22"/>
        <end position="265"/>
    </location>
</feature>
<dbReference type="EMBL" id="MCFH01000094">
    <property type="protein sequence ID" value="ORX40410.1"/>
    <property type="molecule type" value="Genomic_DNA"/>
</dbReference>
<keyword evidence="1" id="KW-1133">Transmembrane helix</keyword>
<keyword evidence="1" id="KW-0812">Transmembrane</keyword>
<organism evidence="3 4">
    <name type="scientific">Piromyces finnis</name>
    <dbReference type="NCBI Taxonomy" id="1754191"/>
    <lineage>
        <taxon>Eukaryota</taxon>
        <taxon>Fungi</taxon>
        <taxon>Fungi incertae sedis</taxon>
        <taxon>Chytridiomycota</taxon>
        <taxon>Chytridiomycota incertae sedis</taxon>
        <taxon>Neocallimastigomycetes</taxon>
        <taxon>Neocallimastigales</taxon>
        <taxon>Neocallimastigaceae</taxon>
        <taxon>Piromyces</taxon>
    </lineage>
</organism>
<evidence type="ECO:0000256" key="2">
    <source>
        <dbReference type="SAM" id="SignalP"/>
    </source>
</evidence>
<evidence type="ECO:0000313" key="3">
    <source>
        <dbReference type="EMBL" id="ORX40410.1"/>
    </source>
</evidence>
<feature type="signal peptide" evidence="2">
    <location>
        <begin position="1"/>
        <end position="21"/>
    </location>
</feature>
<dbReference type="AlphaFoldDB" id="A0A1Y1UQS5"/>
<dbReference type="OrthoDB" id="10414218at2759"/>
<proteinExistence type="predicted"/>
<feature type="transmembrane region" description="Helical" evidence="1">
    <location>
        <begin position="28"/>
        <end position="48"/>
    </location>
</feature>
<feature type="transmembrane region" description="Helical" evidence="1">
    <location>
        <begin position="125"/>
        <end position="147"/>
    </location>
</feature>
<keyword evidence="2" id="KW-0732">Signal</keyword>